<feature type="domain" description="HTH tetR-type" evidence="5">
    <location>
        <begin position="1"/>
        <end position="57"/>
    </location>
</feature>
<protein>
    <recommendedName>
        <fullName evidence="5">HTH tetR-type domain-containing protein</fullName>
    </recommendedName>
</protein>
<gene>
    <name evidence="6" type="ORF">PSU4_18350</name>
</gene>
<dbReference type="PROSITE" id="PS50977">
    <property type="entry name" value="HTH_TETR_2"/>
    <property type="match status" value="1"/>
</dbReference>
<evidence type="ECO:0000256" key="2">
    <source>
        <dbReference type="ARBA" id="ARBA00023125"/>
    </source>
</evidence>
<dbReference type="SUPFAM" id="SSF48498">
    <property type="entry name" value="Tetracyclin repressor-like, C-terminal domain"/>
    <property type="match status" value="1"/>
</dbReference>
<keyword evidence="2 4" id="KW-0238">DNA-binding</keyword>
<organism evidence="6 7">
    <name type="scientific">Pseudonocardia sulfidoxydans NBRC 16205</name>
    <dbReference type="NCBI Taxonomy" id="1223511"/>
    <lineage>
        <taxon>Bacteria</taxon>
        <taxon>Bacillati</taxon>
        <taxon>Actinomycetota</taxon>
        <taxon>Actinomycetes</taxon>
        <taxon>Pseudonocardiales</taxon>
        <taxon>Pseudonocardiaceae</taxon>
        <taxon>Pseudonocardia</taxon>
    </lineage>
</organism>
<dbReference type="InterPro" id="IPR001647">
    <property type="entry name" value="HTH_TetR"/>
</dbReference>
<dbReference type="GO" id="GO:0000976">
    <property type="term" value="F:transcription cis-regulatory region binding"/>
    <property type="evidence" value="ECO:0007669"/>
    <property type="project" value="TreeGrafter"/>
</dbReference>
<dbReference type="InterPro" id="IPR050109">
    <property type="entry name" value="HTH-type_TetR-like_transc_reg"/>
</dbReference>
<dbReference type="GO" id="GO:0003700">
    <property type="term" value="F:DNA-binding transcription factor activity"/>
    <property type="evidence" value="ECO:0007669"/>
    <property type="project" value="TreeGrafter"/>
</dbReference>
<dbReference type="PANTHER" id="PTHR30055">
    <property type="entry name" value="HTH-TYPE TRANSCRIPTIONAL REGULATOR RUTR"/>
    <property type="match status" value="1"/>
</dbReference>
<sequence length="192" mass="21324">MLNLDQILETAIAQGLDRFSMVAVARELGVTDMALYRYVGSREELYSRAAARAHATYPLPAEQTGWRPHLLEVAEQMWQLARRHPGIERYLLDGPYHPETLQLFSESIARFRAMAPEFTDDQAYVLLSRVVSVTLAAADNALSRRWQADPDEPSELFRWTVRALVDGMVAGLADLPGDGSARALGPESAVSP</sequence>
<evidence type="ECO:0000256" key="1">
    <source>
        <dbReference type="ARBA" id="ARBA00023015"/>
    </source>
</evidence>
<evidence type="ECO:0000256" key="3">
    <source>
        <dbReference type="ARBA" id="ARBA00023163"/>
    </source>
</evidence>
<evidence type="ECO:0000259" key="5">
    <source>
        <dbReference type="PROSITE" id="PS50977"/>
    </source>
</evidence>
<dbReference type="EMBL" id="BJVJ01000013">
    <property type="protein sequence ID" value="GEL22881.1"/>
    <property type="molecule type" value="Genomic_DNA"/>
</dbReference>
<evidence type="ECO:0000313" key="7">
    <source>
        <dbReference type="Proteomes" id="UP000321685"/>
    </source>
</evidence>
<dbReference type="Gene3D" id="1.10.357.10">
    <property type="entry name" value="Tetracycline Repressor, domain 2"/>
    <property type="match status" value="1"/>
</dbReference>
<keyword evidence="7" id="KW-1185">Reference proteome</keyword>
<dbReference type="Pfam" id="PF00440">
    <property type="entry name" value="TetR_N"/>
    <property type="match status" value="1"/>
</dbReference>
<keyword evidence="1" id="KW-0805">Transcription regulation</keyword>
<feature type="DNA-binding region" description="H-T-H motif" evidence="4">
    <location>
        <begin position="20"/>
        <end position="39"/>
    </location>
</feature>
<evidence type="ECO:0000313" key="6">
    <source>
        <dbReference type="EMBL" id="GEL22881.1"/>
    </source>
</evidence>
<accession>A0A511DDK7</accession>
<dbReference type="PANTHER" id="PTHR30055:SF234">
    <property type="entry name" value="HTH-TYPE TRANSCRIPTIONAL REGULATOR BETI"/>
    <property type="match status" value="1"/>
</dbReference>
<name>A0A511DDK7_9PSEU</name>
<comment type="caution">
    <text evidence="6">The sequence shown here is derived from an EMBL/GenBank/DDBJ whole genome shotgun (WGS) entry which is preliminary data.</text>
</comment>
<proteinExistence type="predicted"/>
<dbReference type="AlphaFoldDB" id="A0A511DDK7"/>
<evidence type="ECO:0000256" key="4">
    <source>
        <dbReference type="PROSITE-ProRule" id="PRU00335"/>
    </source>
</evidence>
<dbReference type="SUPFAM" id="SSF46689">
    <property type="entry name" value="Homeodomain-like"/>
    <property type="match status" value="1"/>
</dbReference>
<reference evidence="6 7" key="1">
    <citation type="submission" date="2019-07" db="EMBL/GenBank/DDBJ databases">
        <title>Whole genome shotgun sequence of Pseudonocardia sulfidoxydans NBRC 16205.</title>
        <authorList>
            <person name="Hosoyama A."/>
            <person name="Uohara A."/>
            <person name="Ohji S."/>
            <person name="Ichikawa N."/>
        </authorList>
    </citation>
    <scope>NUCLEOTIDE SEQUENCE [LARGE SCALE GENOMIC DNA]</scope>
    <source>
        <strain evidence="6 7">NBRC 16205</strain>
    </source>
</reference>
<keyword evidence="3" id="KW-0804">Transcription</keyword>
<dbReference type="InterPro" id="IPR009057">
    <property type="entry name" value="Homeodomain-like_sf"/>
</dbReference>
<dbReference type="RefSeq" id="WP_186816833.1">
    <property type="nucleotide sequence ID" value="NZ_BJVJ01000013.1"/>
</dbReference>
<dbReference type="InterPro" id="IPR036271">
    <property type="entry name" value="Tet_transcr_reg_TetR-rel_C_sf"/>
</dbReference>
<dbReference type="Proteomes" id="UP000321685">
    <property type="component" value="Unassembled WGS sequence"/>
</dbReference>